<name>A0A7C9NVY2_9BACT</name>
<proteinExistence type="predicted"/>
<protein>
    <submittedName>
        <fullName evidence="1">Uncharacterized protein</fullName>
    </submittedName>
</protein>
<evidence type="ECO:0000313" key="1">
    <source>
        <dbReference type="EMBL" id="NBI35406.1"/>
    </source>
</evidence>
<sequence length="60" mass="7194">MVTYPSKKRYDAKNIVKVTVGFNRNTEPELVERIEREPSKVAFIKKLVREEVEREKEEEK</sequence>
<gene>
    <name evidence="1" type="ORF">D1639_10295</name>
</gene>
<organism evidence="1">
    <name type="scientific">Muribaculaceae bacterium Z82</name>
    <dbReference type="NCBI Taxonomy" id="2304548"/>
    <lineage>
        <taxon>Bacteria</taxon>
        <taxon>Pseudomonadati</taxon>
        <taxon>Bacteroidota</taxon>
        <taxon>Bacteroidia</taxon>
        <taxon>Bacteroidales</taxon>
        <taxon>Muribaculaceae</taxon>
    </lineage>
</organism>
<accession>A0A7C9NVY2</accession>
<dbReference type="AlphaFoldDB" id="A0A7C9NVY2"/>
<dbReference type="EMBL" id="QWKH01000116">
    <property type="protein sequence ID" value="NBI35406.1"/>
    <property type="molecule type" value="Genomic_DNA"/>
</dbReference>
<reference evidence="1" key="1">
    <citation type="submission" date="2018-08" db="EMBL/GenBank/DDBJ databases">
        <title>Murine metabolic-syndrome-specific gut microbial biobank.</title>
        <authorList>
            <person name="Liu C."/>
        </authorList>
    </citation>
    <scope>NUCLEOTIDE SEQUENCE [LARGE SCALE GENOMIC DNA]</scope>
    <source>
        <strain evidence="1">Z82</strain>
    </source>
</reference>
<comment type="caution">
    <text evidence="1">The sequence shown here is derived from an EMBL/GenBank/DDBJ whole genome shotgun (WGS) entry which is preliminary data.</text>
</comment>